<keyword evidence="6" id="KW-0472">Membrane</keyword>
<dbReference type="InterPro" id="IPR002938">
    <property type="entry name" value="FAD-bd"/>
</dbReference>
<keyword evidence="9" id="KW-1185">Reference proteome</keyword>
<keyword evidence="4" id="KW-0560">Oxidoreductase</keyword>
<dbReference type="InterPro" id="IPR050493">
    <property type="entry name" value="FAD-dep_Monooxygenase_BioMet"/>
</dbReference>
<keyword evidence="5" id="KW-0503">Monooxygenase</keyword>
<keyword evidence="6" id="KW-0812">Transmembrane</keyword>
<dbReference type="OrthoDB" id="4230779at2"/>
<dbReference type="PRINTS" id="PR00420">
    <property type="entry name" value="RNGMNOXGNASE"/>
</dbReference>
<dbReference type="KEGG" id="pstg:E8M01_00400"/>
<dbReference type="InterPro" id="IPR036188">
    <property type="entry name" value="FAD/NAD-bd_sf"/>
</dbReference>
<dbReference type="GO" id="GO:0004497">
    <property type="term" value="F:monooxygenase activity"/>
    <property type="evidence" value="ECO:0007669"/>
    <property type="project" value="UniProtKB-KW"/>
</dbReference>
<proteinExistence type="predicted"/>
<keyword evidence="3" id="KW-0274">FAD</keyword>
<evidence type="ECO:0000256" key="3">
    <source>
        <dbReference type="ARBA" id="ARBA00022827"/>
    </source>
</evidence>
<dbReference type="PANTHER" id="PTHR13789:SF318">
    <property type="entry name" value="GERANYLGERANYL DIPHOSPHATE REDUCTASE"/>
    <property type="match status" value="1"/>
</dbReference>
<dbReference type="PANTHER" id="PTHR13789">
    <property type="entry name" value="MONOOXYGENASE"/>
    <property type="match status" value="1"/>
</dbReference>
<dbReference type="EMBL" id="CP039690">
    <property type="protein sequence ID" value="QCI62837.1"/>
    <property type="molecule type" value="Genomic_DNA"/>
</dbReference>
<keyword evidence="2" id="KW-0285">Flavoprotein</keyword>
<evidence type="ECO:0000313" key="8">
    <source>
        <dbReference type="EMBL" id="QCI62837.1"/>
    </source>
</evidence>
<evidence type="ECO:0000259" key="7">
    <source>
        <dbReference type="Pfam" id="PF01494"/>
    </source>
</evidence>
<evidence type="ECO:0000256" key="5">
    <source>
        <dbReference type="ARBA" id="ARBA00023033"/>
    </source>
</evidence>
<feature type="domain" description="FAD-binding" evidence="7">
    <location>
        <begin position="10"/>
        <end position="355"/>
    </location>
</feature>
<dbReference type="RefSeq" id="WP_136958300.1">
    <property type="nucleotide sequence ID" value="NZ_CP039690.1"/>
</dbReference>
<dbReference type="Gene3D" id="3.50.50.60">
    <property type="entry name" value="FAD/NAD(P)-binding domain"/>
    <property type="match status" value="1"/>
</dbReference>
<organism evidence="8 9">
    <name type="scientific">Phreatobacter stygius</name>
    <dbReference type="NCBI Taxonomy" id="1940610"/>
    <lineage>
        <taxon>Bacteria</taxon>
        <taxon>Pseudomonadati</taxon>
        <taxon>Pseudomonadota</taxon>
        <taxon>Alphaproteobacteria</taxon>
        <taxon>Hyphomicrobiales</taxon>
        <taxon>Phreatobacteraceae</taxon>
        <taxon>Phreatobacter</taxon>
    </lineage>
</organism>
<dbReference type="SUPFAM" id="SSF51905">
    <property type="entry name" value="FAD/NAD(P)-binding domain"/>
    <property type="match status" value="1"/>
</dbReference>
<reference evidence="8 9" key="1">
    <citation type="submission" date="2019-04" db="EMBL/GenBank/DDBJ databases">
        <title>Phreatobacter aquaticus sp. nov.</title>
        <authorList>
            <person name="Choi A."/>
        </authorList>
    </citation>
    <scope>NUCLEOTIDE SEQUENCE [LARGE SCALE GENOMIC DNA]</scope>
    <source>
        <strain evidence="8 9">KCTC 52518</strain>
    </source>
</reference>
<dbReference type="Proteomes" id="UP000298781">
    <property type="component" value="Chromosome"/>
</dbReference>
<keyword evidence="6" id="KW-1133">Transmembrane helix</keyword>
<evidence type="ECO:0000256" key="4">
    <source>
        <dbReference type="ARBA" id="ARBA00023002"/>
    </source>
</evidence>
<evidence type="ECO:0000256" key="6">
    <source>
        <dbReference type="SAM" id="Phobius"/>
    </source>
</evidence>
<evidence type="ECO:0000313" key="9">
    <source>
        <dbReference type="Proteomes" id="UP000298781"/>
    </source>
</evidence>
<name>A0A4D7B4A0_9HYPH</name>
<comment type="cofactor">
    <cofactor evidence="1">
        <name>FAD</name>
        <dbReference type="ChEBI" id="CHEBI:57692"/>
    </cofactor>
</comment>
<sequence>MATAPAGRRTVIIAGAGIGGLTAALLLSRGGFRVQLLERAAVFEAIGAGIQITPNASRILVDLGLGKALAEVAVTPEGMDVRAGGNGRLLASADLGAAIAARYGAPWWMVHRADLQAALVAAVHDDPHVTVAMGRTVETVARDGDGVAVTAVGVGERSTHRGAALIGTDGLWSATRELFGDGKPPAYGGRTAWRALLPRSAVPEGISDRRLGLWLGPGAHLVHYPVRAGAALNLVAVVSDPEPRTGWSGTGDRLALIARFRGWTSQAQALVAAPQAWTTWSLADRAPWFGQGQGPLTLLGDAAHPMLPFLAQGGAMAIEDAAVLAKALAARPDDLDGGFRAYEQARARRVAAVQRGARANGRIYHLEGPMGWARDTAMRVLGGRQLVAGYDWIYRFRA</sequence>
<accession>A0A4D7B4A0</accession>
<protein>
    <recommendedName>
        <fullName evidence="7">FAD-binding domain-containing protein</fullName>
    </recommendedName>
</protein>
<feature type="transmembrane region" description="Helical" evidence="6">
    <location>
        <begin position="6"/>
        <end position="27"/>
    </location>
</feature>
<evidence type="ECO:0000256" key="2">
    <source>
        <dbReference type="ARBA" id="ARBA00022630"/>
    </source>
</evidence>
<dbReference type="GO" id="GO:0071949">
    <property type="term" value="F:FAD binding"/>
    <property type="evidence" value="ECO:0007669"/>
    <property type="project" value="InterPro"/>
</dbReference>
<dbReference type="SUPFAM" id="SSF54373">
    <property type="entry name" value="FAD-linked reductases, C-terminal domain"/>
    <property type="match status" value="1"/>
</dbReference>
<gene>
    <name evidence="8" type="ORF">E8M01_00400</name>
</gene>
<evidence type="ECO:0000256" key="1">
    <source>
        <dbReference type="ARBA" id="ARBA00001974"/>
    </source>
</evidence>
<dbReference type="Pfam" id="PF01494">
    <property type="entry name" value="FAD_binding_3"/>
    <property type="match status" value="1"/>
</dbReference>
<dbReference type="AlphaFoldDB" id="A0A4D7B4A0"/>